<evidence type="ECO:0000313" key="2">
    <source>
        <dbReference type="EMBL" id="TNJ68231.1"/>
    </source>
</evidence>
<dbReference type="OrthoDB" id="9800780at2"/>
<evidence type="ECO:0000313" key="3">
    <source>
        <dbReference type="Proteomes" id="UP000307943"/>
    </source>
</evidence>
<sequence>MSNYGFWLSFNNQQEGFQLPVNPGSIEISDGVNGRTYDVAGLGEINVIKSPKLTEYSFSSFFPAASSPLVTAPILLDPQLYIDYIDSWMASKRPIRFVFTGPSFDLNVAASIEEFRWKEVAGSGGDIDYTLRLKRYVFYTAQRVTVASRVVNGVMSEVIQPEPQTRPNDRLPPSTYTIVSGDTLWAIAKRFFDDGARWRELQQLNGLTDAQVKALPIGYELWLPETGGTMNA</sequence>
<protein>
    <submittedName>
        <fullName evidence="2">LysM peptidoglycan-binding domain-containing protein</fullName>
    </submittedName>
</protein>
<comment type="caution">
    <text evidence="2">The sequence shown here is derived from an EMBL/GenBank/DDBJ whole genome shotgun (WGS) entry which is preliminary data.</text>
</comment>
<name>A0A5C4TGN3_9BACL</name>
<dbReference type="InterPro" id="IPR036779">
    <property type="entry name" value="LysM_dom_sf"/>
</dbReference>
<feature type="domain" description="LysM" evidence="1">
    <location>
        <begin position="174"/>
        <end position="223"/>
    </location>
</feature>
<dbReference type="CDD" id="cd00118">
    <property type="entry name" value="LysM"/>
    <property type="match status" value="1"/>
</dbReference>
<accession>A0A5C4TGN3</accession>
<dbReference type="SMART" id="SM00257">
    <property type="entry name" value="LysM"/>
    <property type="match status" value="1"/>
</dbReference>
<dbReference type="SUPFAM" id="SSF54106">
    <property type="entry name" value="LysM domain"/>
    <property type="match status" value="1"/>
</dbReference>
<keyword evidence="3" id="KW-1185">Reference proteome</keyword>
<evidence type="ECO:0000259" key="1">
    <source>
        <dbReference type="PROSITE" id="PS51782"/>
    </source>
</evidence>
<dbReference type="Pfam" id="PF01476">
    <property type="entry name" value="LysM"/>
    <property type="match status" value="1"/>
</dbReference>
<dbReference type="InterPro" id="IPR018392">
    <property type="entry name" value="LysM"/>
</dbReference>
<gene>
    <name evidence="2" type="ORF">FE784_00795</name>
</gene>
<organism evidence="2 3">
    <name type="scientific">Paenibacillus hemerocallicola</name>
    <dbReference type="NCBI Taxonomy" id="1172614"/>
    <lineage>
        <taxon>Bacteria</taxon>
        <taxon>Bacillati</taxon>
        <taxon>Bacillota</taxon>
        <taxon>Bacilli</taxon>
        <taxon>Bacillales</taxon>
        <taxon>Paenibacillaceae</taxon>
        <taxon>Paenibacillus</taxon>
    </lineage>
</organism>
<reference evidence="2 3" key="1">
    <citation type="submission" date="2019-05" db="EMBL/GenBank/DDBJ databases">
        <title>We sequenced the genome of Paenibacillus hemerocallicola KCTC 33185 for further insight into its adaptation and study the phylogeny of Paenibacillus.</title>
        <authorList>
            <person name="Narsing Rao M.P."/>
        </authorList>
    </citation>
    <scope>NUCLEOTIDE SEQUENCE [LARGE SCALE GENOMIC DNA]</scope>
    <source>
        <strain evidence="2 3">KCTC 33185</strain>
    </source>
</reference>
<dbReference type="Gene3D" id="3.10.350.10">
    <property type="entry name" value="LysM domain"/>
    <property type="match status" value="1"/>
</dbReference>
<dbReference type="Proteomes" id="UP000307943">
    <property type="component" value="Unassembled WGS sequence"/>
</dbReference>
<dbReference type="AlphaFoldDB" id="A0A5C4TGN3"/>
<dbReference type="RefSeq" id="WP_139600208.1">
    <property type="nucleotide sequence ID" value="NZ_VDCQ01000001.1"/>
</dbReference>
<proteinExistence type="predicted"/>
<dbReference type="EMBL" id="VDCQ01000001">
    <property type="protein sequence ID" value="TNJ68231.1"/>
    <property type="molecule type" value="Genomic_DNA"/>
</dbReference>
<dbReference type="PROSITE" id="PS51782">
    <property type="entry name" value="LYSM"/>
    <property type="match status" value="1"/>
</dbReference>